<evidence type="ECO:0000313" key="1">
    <source>
        <dbReference type="EMBL" id="KAJ0048712.1"/>
    </source>
</evidence>
<accession>A0ACC0ZE56</accession>
<sequence>MDLWFVAAAAAAGYLAKYWQNVSRDRDRDSLSELSSKGSNLEKPESPSCPFRKLARRKNLDKDVSMDRRKVLDRSYSDRRASDGVSDAEVASASKIDSEKHGSLGNYENCNLLSISTLPPRLLHDENLEGNECGNGLNGDIVDNSGNPSTSDMDSFHGSARHISSLRNKHSHRHFVKPLNSLESCLMAQLYPKHIKMEEYVLSPIPSPSLPTVRPLFVTDGNRIISRASSEFGTARFRTENSKLHKEVYSGKNENVLGVPPLPQIGSLNVPKKMKFKSVEGRVGKSSSSSKYTDGSRFRSQGSHDGTLLFCLGISIGVISSFVTSRREVNKLKELLRQTENLVQDLQEELEMKDSLTVKELANENYESPGTCNNSFHESMPNTSCPEQHLDIKHDDKELCDKKAGEGTESMSNIEAELEAELKRMELNMKSSSLERRLCDCVELDPDFEADFAQGELRADMINKQFADQPESDKDASGTSTNHSANYGVSPRELSLRLHEVIQSRLEDRVKELEAALENSHRKLERLESEEKNCWRKFSSSELRYSSDEESPIFNEEHNSMAEPLVMNLSGEALDAYNEAYEELMKINESEEEDSPSGFYEMNRQNGGVDGSLPHHTHNIEKISKELNYSQVKASEEQGLSVEESLDVGLSGSDDSDFDDEMEKQLIKQIVEKTRKGSPALLNAQKWLFFMDKDEH</sequence>
<dbReference type="Proteomes" id="UP001163603">
    <property type="component" value="Chromosome 2"/>
</dbReference>
<keyword evidence="2" id="KW-1185">Reference proteome</keyword>
<proteinExistence type="predicted"/>
<organism evidence="1 2">
    <name type="scientific">Pistacia integerrima</name>
    <dbReference type="NCBI Taxonomy" id="434235"/>
    <lineage>
        <taxon>Eukaryota</taxon>
        <taxon>Viridiplantae</taxon>
        <taxon>Streptophyta</taxon>
        <taxon>Embryophyta</taxon>
        <taxon>Tracheophyta</taxon>
        <taxon>Spermatophyta</taxon>
        <taxon>Magnoliopsida</taxon>
        <taxon>eudicotyledons</taxon>
        <taxon>Gunneridae</taxon>
        <taxon>Pentapetalae</taxon>
        <taxon>rosids</taxon>
        <taxon>malvids</taxon>
        <taxon>Sapindales</taxon>
        <taxon>Anacardiaceae</taxon>
        <taxon>Pistacia</taxon>
    </lineage>
</organism>
<dbReference type="EMBL" id="CM047737">
    <property type="protein sequence ID" value="KAJ0048712.1"/>
    <property type="molecule type" value="Genomic_DNA"/>
</dbReference>
<evidence type="ECO:0000313" key="2">
    <source>
        <dbReference type="Proteomes" id="UP001163603"/>
    </source>
</evidence>
<name>A0ACC0ZE56_9ROSI</name>
<protein>
    <submittedName>
        <fullName evidence="1">Uncharacterized protein</fullName>
    </submittedName>
</protein>
<gene>
    <name evidence="1" type="ORF">Pint_16256</name>
</gene>
<comment type="caution">
    <text evidence="1">The sequence shown here is derived from an EMBL/GenBank/DDBJ whole genome shotgun (WGS) entry which is preliminary data.</text>
</comment>
<reference evidence="2" key="1">
    <citation type="journal article" date="2023" name="G3 (Bethesda)">
        <title>Genome assembly and association tests identify interacting loci associated with vigor, precocity, and sex in interspecific pistachio rootstocks.</title>
        <authorList>
            <person name="Palmer W."/>
            <person name="Jacygrad E."/>
            <person name="Sagayaradj S."/>
            <person name="Cavanaugh K."/>
            <person name="Han R."/>
            <person name="Bertier L."/>
            <person name="Beede B."/>
            <person name="Kafkas S."/>
            <person name="Golino D."/>
            <person name="Preece J."/>
            <person name="Michelmore R."/>
        </authorList>
    </citation>
    <scope>NUCLEOTIDE SEQUENCE [LARGE SCALE GENOMIC DNA]</scope>
</reference>